<evidence type="ECO:0000313" key="2">
    <source>
        <dbReference type="Proteomes" id="UP000179266"/>
    </source>
</evidence>
<accession>A0A1F7S306</accession>
<dbReference type="EMBL" id="MGDD01000043">
    <property type="protein sequence ID" value="OGL48223.1"/>
    <property type="molecule type" value="Genomic_DNA"/>
</dbReference>
<evidence type="ECO:0000313" key="1">
    <source>
        <dbReference type="EMBL" id="OGL48223.1"/>
    </source>
</evidence>
<dbReference type="Proteomes" id="UP000179266">
    <property type="component" value="Unassembled WGS sequence"/>
</dbReference>
<dbReference type="AlphaFoldDB" id="A0A1F7S306"/>
<protein>
    <recommendedName>
        <fullName evidence="3">HTH merR-type domain-containing protein</fullName>
    </recommendedName>
</protein>
<comment type="caution">
    <text evidence="1">The sequence shown here is derived from an EMBL/GenBank/DDBJ whole genome shotgun (WGS) entry which is preliminary data.</text>
</comment>
<proteinExistence type="predicted"/>
<gene>
    <name evidence="1" type="ORF">A2161_07575</name>
</gene>
<sequence>MLKYYKPIEAAKILGISMQKFNKLVEQNILFPPENNRNTVIIGYSGRELDKLRLNLIEVKKQSTRIFNLILVVIISYW</sequence>
<evidence type="ECO:0008006" key="3">
    <source>
        <dbReference type="Google" id="ProtNLM"/>
    </source>
</evidence>
<organism evidence="1 2">
    <name type="scientific">Candidatus Schekmanbacteria bacterium RBG_13_48_7</name>
    <dbReference type="NCBI Taxonomy" id="1817878"/>
    <lineage>
        <taxon>Bacteria</taxon>
        <taxon>Candidatus Schekmaniibacteriota</taxon>
    </lineage>
</organism>
<reference evidence="1 2" key="1">
    <citation type="journal article" date="2016" name="Nat. Commun.">
        <title>Thousands of microbial genomes shed light on interconnected biogeochemical processes in an aquifer system.</title>
        <authorList>
            <person name="Anantharaman K."/>
            <person name="Brown C.T."/>
            <person name="Hug L.A."/>
            <person name="Sharon I."/>
            <person name="Castelle C.J."/>
            <person name="Probst A.J."/>
            <person name="Thomas B.C."/>
            <person name="Singh A."/>
            <person name="Wilkins M.J."/>
            <person name="Karaoz U."/>
            <person name="Brodie E.L."/>
            <person name="Williams K.H."/>
            <person name="Hubbard S.S."/>
            <person name="Banfield J.F."/>
        </authorList>
    </citation>
    <scope>NUCLEOTIDE SEQUENCE [LARGE SCALE GENOMIC DNA]</scope>
</reference>
<name>A0A1F7S306_9BACT</name>